<organism evidence="1 2">
    <name type="scientific">Lunatimonas lonarensis</name>
    <dbReference type="NCBI Taxonomy" id="1232681"/>
    <lineage>
        <taxon>Bacteria</taxon>
        <taxon>Pseudomonadati</taxon>
        <taxon>Bacteroidota</taxon>
        <taxon>Cytophagia</taxon>
        <taxon>Cytophagales</taxon>
        <taxon>Cyclobacteriaceae</taxon>
    </lineage>
</organism>
<comment type="caution">
    <text evidence="1">The sequence shown here is derived from an EMBL/GenBank/DDBJ whole genome shotgun (WGS) entry which is preliminary data.</text>
</comment>
<dbReference type="STRING" id="1232681.ADIS_2890"/>
<evidence type="ECO:0000313" key="1">
    <source>
        <dbReference type="EMBL" id="EON76440.1"/>
    </source>
</evidence>
<dbReference type="EMBL" id="AQHR01000085">
    <property type="protein sequence ID" value="EON76440.1"/>
    <property type="molecule type" value="Genomic_DNA"/>
</dbReference>
<protein>
    <submittedName>
        <fullName evidence="1">Uncharacterized protein</fullName>
    </submittedName>
</protein>
<dbReference type="AlphaFoldDB" id="R7ZQP8"/>
<accession>R7ZQP8</accession>
<sequence length="50" mass="5592">MLSKWDSLIGSNDRIPILGFRQAQAIHSTAKIKKGSGSVLTNDYLYKVRN</sequence>
<evidence type="ECO:0000313" key="2">
    <source>
        <dbReference type="Proteomes" id="UP000013909"/>
    </source>
</evidence>
<reference evidence="1 2" key="1">
    <citation type="submission" date="2013-02" db="EMBL/GenBank/DDBJ databases">
        <title>A novel strain isolated from Lonar lake, Maharashtra, India.</title>
        <authorList>
            <person name="Singh A."/>
        </authorList>
    </citation>
    <scope>NUCLEOTIDE SEQUENCE [LARGE SCALE GENOMIC DNA]</scope>
    <source>
        <strain evidence="1 2">AK24</strain>
    </source>
</reference>
<name>R7ZQP8_9BACT</name>
<keyword evidence="2" id="KW-1185">Reference proteome</keyword>
<proteinExistence type="predicted"/>
<gene>
    <name evidence="1" type="ORF">ADIS_2890</name>
</gene>
<dbReference type="Proteomes" id="UP000013909">
    <property type="component" value="Unassembled WGS sequence"/>
</dbReference>